<dbReference type="InterPro" id="IPR006558">
    <property type="entry name" value="LamG-like"/>
</dbReference>
<dbReference type="Gene3D" id="2.60.40.10">
    <property type="entry name" value="Immunoglobulins"/>
    <property type="match status" value="1"/>
</dbReference>
<evidence type="ECO:0000256" key="1">
    <source>
        <dbReference type="ARBA" id="ARBA00022729"/>
    </source>
</evidence>
<dbReference type="InterPro" id="IPR013320">
    <property type="entry name" value="ConA-like_dom_sf"/>
</dbReference>
<name>A0AAP2GRA3_9BACT</name>
<dbReference type="RefSeq" id="WP_254086118.1">
    <property type="nucleotide sequence ID" value="NZ_JAHESE010000023.1"/>
</dbReference>
<evidence type="ECO:0000256" key="3">
    <source>
        <dbReference type="SAM" id="SignalP"/>
    </source>
</evidence>
<dbReference type="Gene3D" id="2.180.10.10">
    <property type="entry name" value="RHS repeat-associated core"/>
    <property type="match status" value="1"/>
</dbReference>
<evidence type="ECO:0000313" key="5">
    <source>
        <dbReference type="EMBL" id="MBT1710546.1"/>
    </source>
</evidence>
<dbReference type="PANTHER" id="PTHR32305">
    <property type="match status" value="1"/>
</dbReference>
<dbReference type="GO" id="GO:0004553">
    <property type="term" value="F:hydrolase activity, hydrolyzing O-glycosyl compounds"/>
    <property type="evidence" value="ECO:0007669"/>
    <property type="project" value="UniProtKB-ARBA"/>
</dbReference>
<accession>A0AAP2GRA3</accession>
<dbReference type="InterPro" id="IPR022385">
    <property type="entry name" value="Rhs_assc_core"/>
</dbReference>
<dbReference type="InterPro" id="IPR050708">
    <property type="entry name" value="T6SS_VgrG/RHS"/>
</dbReference>
<feature type="signal peptide" evidence="3">
    <location>
        <begin position="1"/>
        <end position="35"/>
    </location>
</feature>
<dbReference type="GO" id="GO:0005975">
    <property type="term" value="P:carbohydrate metabolic process"/>
    <property type="evidence" value="ECO:0007669"/>
    <property type="project" value="UniProtKB-ARBA"/>
</dbReference>
<evidence type="ECO:0000256" key="2">
    <source>
        <dbReference type="ARBA" id="ARBA00023157"/>
    </source>
</evidence>
<sequence>MKTTVRNMCIFLRSSFITKIIMLFTGILLCGAAFAQGTITKSVSPCPDSRELYIDILWDSPIKNIDVDPSPSNGFEGPATIEVIDEGHTIIHLTCSPSVLPNQVIRAEVTFNYQVPKTSAWVIYGDSFAWTFSPTTTVQRSLVVPTGSIITGISYPFSAPGPPLTTDGLAGFNWYIDGIIQNVTGTPVNLSFATPGNHLVVCKPFNRCGRETSNGLSLQRTITVKCRPTIFAIKQPSPSAICGGDPISLTAESTLTPQSIVWKKDGVTITNATSNTLSISQVGSYEVTATFSDGCIGQDTRVVAASEYPAQVITKINGLTQGFSGDPVVLEVVGGGDATDFHWEVNGGGNPFTDATGTGSFRRVIFRPGAASDVPYEIEVTPRRNTCPGVPFKRLFTVLSQAKKIVDTVKMYHPDLSGTPLGYLYLPNHTPERNNGCFGQLGPVTINATLDLGKYYNLGKHAFSADVKLKIVAHVDAPAQNQEWIFPLHIDQTAPEQMFSKRIDINPELIRFFTIEREGNSYVCNSTSAASAIRLIVTSTEEDVVDIWNVNVYPDAVTQDQANKRWEQTFTWTTTCPDVTDYLFLMVKQYGEVAPNNLKSPALWKNALRIRTESSDRSVTISMGEGSGKYYWRVMPLGSHEGGLANPVNLGDTSVVMSFTYTHPEEDKNWIYSRSFTEGNKVSEQVGYANGLLQANQQITKIQGENRIIAAQTIPDYVGRNAVSSLPIPVTDVRSLQYVDKLLTDSIGNLYRAPDFDGRQSPKMATARGGYYSGALVEDAQNDRVPSAEGYPFTQTDFLNDGTGRVSKQAGVGYAHSKKGGHTMRTFYTQASEAELVALFGNEAPQDSSVEKITTYDANNVAGIAFQTKDGKIIASGLAITGTDGPLEELSTAPSPLPSYYQRVKNNLRINDATVVSRTPLFLTMPGDVSVNYEITPAQLQEICTGNGNADLVAYYPFEENAQDVSGHNNHGIVGQGATIGKDILDRNSAYALTGSSTSFIQVPHTPDMRFDARDFTVSFWVKRSNNTNSTWANAPGVGKWNNLATTAPSPGTNEWALILHSEGGNTPAFMIEGGTTRHKVVASNAPLTAGNWYHLVGVRQGNLLKIYVNGRLENTLSTGSTPVSINNKELPLQIGRTGTFGTAAIFDDVQIYRRALSAEEINQLRDRSTLCTTCDYTVSFKLLKNGSVVSGAPLPEPFTINAGSCSTQTSRKYVMPPTILTLEGGVNYTLEKYLTLNNKTRDSATVTFIDSATAKVEAFYRAKAKSRLDEINGYINRHEYDLLEQYLKTNATDDAANKQYILTLLPAGAGGCQQIIYIPKWTKCPVEIKTGNNCGPDGSSFEQYFEDYYKDRTDLLTVVNGETILNYAYFTNQYPGAAEREQHYKRGELNAMIRNLIAANPQLGTGQAACDSVWKVWKSEVMRYEAGITYTPEPQENTIGLEPAIPAKYTLLQSFLTSLDAHLQREATEEEADLCVGTGRPLFIERTTLYGKMGDAIVAPDLAHAYALVYYNSDVAGMKDMLRFYANIRDPDPQHPREPVLQDFDGLLACDKYKMSQSTSMGDLGFSQQDSQDSEALAEQQMNALRNQCGEACENRESEFRQAVIGKLMAIPDTKIQHYNVYRDAIYQNNTWVGILDSSRNVTSYTVSQCDLDALTTALVQNCRNKYCNVTLTPRDTVITSAGRSITYRTYGTNEEIRKIQKAVMYDFDLSLSDGEPTCDTGWDLISKASASNNTSPRIEWMEPLEFLSNSSSGLGSGSEQFVMNADPYGNLVYLGEHNAEMINIYKRAPNGSIVMKKAIRRIATFDHASQRSGFSFSLDKNGRIIIVAKTAAGDVFDFDPGAGITALGDTTGSSLVIAIYDINGKLLMAKSTPFTHNDVDAPRINIDQYGNIYIVCGYSTADLDFSITEKSIQSTVPFGFVLVKYDVNLTYLWHITIDNQHSEFVALTVDETGAPIIATGYRRPFSVRNSSGDLLVPSEMIPDEKSAVIKFSAQGALDWIRTFNSYRYRQSHLTIGDNNNVYITGAITGNVNGGFDFNIIKLSPLGDVIWNSTVGNGYSLSKVGYDAKTNSLVIGGYLSSGTDINFLEGEFLLHGNEPYNSFIANYSTDGRVISAEIIPGKISWNTYIVAQDGSAFVNSLSKPPFDTRLCLKYTLSYSRCPISKNLCFKFTGPRIQEIKLPKNMEAYAYAPAFPDCEAELASRLHTAIDRQVEQLITARATAYREQYYGTCGNPSRIDDKLTILKNDGQYHYTLYYYDRAGNLVRTVPPEGVAKPLPVGNATDIEASRKVLPDHKMVTEYQYNTLGQLIREHSPDGNYLLLHNEPGTTGELAPGFTKPAVNDETALNASKYYNTLIYNDKGQIRFTRDAKQKVDGSYSYAKYDALGRIIEAGEGTTYDAAALLASRNEIGLDAYPKQSTRFITRTVYDILFEIPGSIEWPQGYQQQGANLRNRISYTFTDKDAQDGTTEDRTYSVYDYDVHGNIQWLVQILSGLDPVGMRYDYDLLSQKVTAVQYTPENQNTSFYHRYEYDGRNQLRKVQTSRDGHLWETDAAYYYYLHGPLKRMVLGEDLLQGVDYTYTIHSWLKGINHGLLNKISDPGKDAEGTSLVARDAFGMGFSYYNGDYTYENSSFSGAGNLAPNAGRDLYTGHASSGTSNMLYPANSVTSYPQLTGHHYRYDKLKRLLSNDLQVYNGANFEGSAEYGNIYSYDGNGNIESATNRANTSTPVSTLTYKYQKGTNNRLNSTNAQVAYNYQYDAIGNLVRDKEQSTSIYWNSAGKVEEIQRQDGANAYKTFFSYDADGNRVVKTQVNPSGLSTTNYYIRDASGQIMAVYERRTQSGLPPETRLSELFIYGKDRMGAHIRTLPTNGLENETELEPNEWRISENVTKNHYEEVSYLVNSGSELTIASGFSYNSATDAGNTFHIRVASDEGDSEWPQNDIYTRTLNSRRYELHDILGNVRTAITDIKLSTWAGTSATDYQPEVVGVYNYYPFGLDMPGRTWEKAAKYRYGFNGKEKDQSGEWGSISYDYGLRIYNPAIGKFLSVDPLAKSFAHWSPYQFAGNSPINFIDLDGAEILNPLMDFIIQDAAITMSENPNSAKAKAYGIAAGVGGAIWAIPEGAVMLVSHPIESLKGIAAPPSMVPGHRYFSSLWSRYRDLPPSVRDYAIKAHLTTDIALIAIPELKAATVRPAAIAERTAIATLPEPPGAAPVSMAVEEVAAASASAEKGTTIGLGIFDDLYNHRGTGAITHLDGGWQNAGLTVRDYWKGVYDSYYFSTTFEQVAERVSAIRFDVTNFNPAMKGFTQMEFQTILRKPELLKKTTFIKDGKTVTWDGSNFVPKVE</sequence>
<dbReference type="Gene3D" id="2.60.120.200">
    <property type="match status" value="1"/>
</dbReference>
<feature type="chain" id="PRO_5042865508" description="LamG-like jellyroll fold domain-containing protein" evidence="3">
    <location>
        <begin position="36"/>
        <end position="3344"/>
    </location>
</feature>
<dbReference type="PANTHER" id="PTHR32305:SF15">
    <property type="entry name" value="PROTEIN RHSA-RELATED"/>
    <property type="match status" value="1"/>
</dbReference>
<organism evidence="5 6">
    <name type="scientific">Dawidia cretensis</name>
    <dbReference type="NCBI Taxonomy" id="2782350"/>
    <lineage>
        <taxon>Bacteria</taxon>
        <taxon>Pseudomonadati</taxon>
        <taxon>Bacteroidota</taxon>
        <taxon>Cytophagia</taxon>
        <taxon>Cytophagales</taxon>
        <taxon>Chryseotaleaceae</taxon>
        <taxon>Dawidia</taxon>
    </lineage>
</organism>
<evidence type="ECO:0000313" key="6">
    <source>
        <dbReference type="Proteomes" id="UP001319080"/>
    </source>
</evidence>
<comment type="caution">
    <text evidence="5">The sequence shown here is derived from an EMBL/GenBank/DDBJ whole genome shotgun (WGS) entry which is preliminary data.</text>
</comment>
<reference evidence="5 6" key="1">
    <citation type="submission" date="2021-05" db="EMBL/GenBank/DDBJ databases">
        <title>A Polyphasic approach of four new species of the genus Ohtaekwangia: Ohtaekwangia histidinii sp. nov., Ohtaekwangia cretensis sp. nov., Ohtaekwangia indiensis sp. nov., Ohtaekwangia reichenbachii sp. nov. from diverse environment.</title>
        <authorList>
            <person name="Octaviana S."/>
        </authorList>
    </citation>
    <scope>NUCLEOTIDE SEQUENCE [LARGE SCALE GENOMIC DNA]</scope>
    <source>
        <strain evidence="5 6">PWU5</strain>
    </source>
</reference>
<dbReference type="Pfam" id="PF13385">
    <property type="entry name" value="Laminin_G_3"/>
    <property type="match status" value="1"/>
</dbReference>
<keyword evidence="2" id="KW-1015">Disulfide bond</keyword>
<dbReference type="NCBIfam" id="TIGR03696">
    <property type="entry name" value="Rhs_assc_core"/>
    <property type="match status" value="1"/>
</dbReference>
<keyword evidence="6" id="KW-1185">Reference proteome</keyword>
<gene>
    <name evidence="5" type="ORF">KK062_20040</name>
</gene>
<dbReference type="SMART" id="SM00560">
    <property type="entry name" value="LamGL"/>
    <property type="match status" value="1"/>
</dbReference>
<feature type="domain" description="LamG-like jellyroll fold" evidence="4">
    <location>
        <begin position="1014"/>
        <end position="1160"/>
    </location>
</feature>
<keyword evidence="1 3" id="KW-0732">Signal</keyword>
<evidence type="ECO:0000259" key="4">
    <source>
        <dbReference type="SMART" id="SM00560"/>
    </source>
</evidence>
<dbReference type="Proteomes" id="UP001319080">
    <property type="component" value="Unassembled WGS sequence"/>
</dbReference>
<dbReference type="InterPro" id="IPR013783">
    <property type="entry name" value="Ig-like_fold"/>
</dbReference>
<protein>
    <recommendedName>
        <fullName evidence="4">LamG-like jellyroll fold domain-containing protein</fullName>
    </recommendedName>
</protein>
<dbReference type="EMBL" id="JAHESE010000023">
    <property type="protein sequence ID" value="MBT1710546.1"/>
    <property type="molecule type" value="Genomic_DNA"/>
</dbReference>
<dbReference type="SUPFAM" id="SSF49899">
    <property type="entry name" value="Concanavalin A-like lectins/glucanases"/>
    <property type="match status" value="1"/>
</dbReference>
<proteinExistence type="predicted"/>